<dbReference type="InterPro" id="IPR006593">
    <property type="entry name" value="Cyt_b561/ferric_Rdtase_TM"/>
</dbReference>
<comment type="cofactor">
    <cofactor evidence="1">
        <name>heme b</name>
        <dbReference type="ChEBI" id="CHEBI:60344"/>
    </cofactor>
</comment>
<feature type="transmembrane region" description="Helical" evidence="11">
    <location>
        <begin position="87"/>
        <end position="107"/>
    </location>
</feature>
<evidence type="ECO:0000256" key="5">
    <source>
        <dbReference type="ARBA" id="ARBA00022692"/>
    </source>
</evidence>
<evidence type="ECO:0000256" key="1">
    <source>
        <dbReference type="ARBA" id="ARBA00001970"/>
    </source>
</evidence>
<sequence length="122" mass="13873">QAKVVIQITLLNHSFQFLFGFINFLLPGTSDNVRRQFLPFHQIVGSLSFGTSIVQATIGYVQYSSIITCPERNYSHDAPLVCEKFNFVFNFTIISTVLYGASVLLLVSLPTWKRHKTPEEMQ</sequence>
<dbReference type="GO" id="GO:0046872">
    <property type="term" value="F:metal ion binding"/>
    <property type="evidence" value="ECO:0007669"/>
    <property type="project" value="UniProtKB-KW"/>
</dbReference>
<accession>A0AAN8IL91</accession>
<dbReference type="EMBL" id="WIXE01015434">
    <property type="protein sequence ID" value="KAK5973472.1"/>
    <property type="molecule type" value="Genomic_DNA"/>
</dbReference>
<feature type="domain" description="Cytochrome b561" evidence="12">
    <location>
        <begin position="1"/>
        <end position="108"/>
    </location>
</feature>
<evidence type="ECO:0000256" key="6">
    <source>
        <dbReference type="ARBA" id="ARBA00022723"/>
    </source>
</evidence>
<evidence type="ECO:0000256" key="4">
    <source>
        <dbReference type="ARBA" id="ARBA00022617"/>
    </source>
</evidence>
<dbReference type="Pfam" id="PF03188">
    <property type="entry name" value="Cytochrom_B561"/>
    <property type="match status" value="1"/>
</dbReference>
<feature type="non-terminal residue" evidence="13">
    <location>
        <position position="1"/>
    </location>
</feature>
<dbReference type="Proteomes" id="UP001331761">
    <property type="component" value="Unassembled WGS sequence"/>
</dbReference>
<feature type="transmembrane region" description="Helical" evidence="11">
    <location>
        <begin position="47"/>
        <end position="67"/>
    </location>
</feature>
<comment type="caution">
    <text evidence="13">The sequence shown here is derived from an EMBL/GenBank/DDBJ whole genome shotgun (WGS) entry which is preliminary data.</text>
</comment>
<keyword evidence="4" id="KW-0349">Heme</keyword>
<dbReference type="InterPro" id="IPR043205">
    <property type="entry name" value="CYB561/CYBRD1-like"/>
</dbReference>
<protein>
    <submittedName>
        <fullName evidence="13">Cytochrome b561 domain-containing protein</fullName>
    </submittedName>
</protein>
<keyword evidence="6" id="KW-0479">Metal-binding</keyword>
<evidence type="ECO:0000256" key="7">
    <source>
        <dbReference type="ARBA" id="ARBA00022982"/>
    </source>
</evidence>
<dbReference type="PANTHER" id="PTHR10106:SF50">
    <property type="entry name" value="CYTOCHROME B561 DOMAIN-CONTAINING PROTEIN"/>
    <property type="match status" value="1"/>
</dbReference>
<evidence type="ECO:0000256" key="3">
    <source>
        <dbReference type="ARBA" id="ARBA00022448"/>
    </source>
</evidence>
<dbReference type="GO" id="GO:0016491">
    <property type="term" value="F:oxidoreductase activity"/>
    <property type="evidence" value="ECO:0007669"/>
    <property type="project" value="InterPro"/>
</dbReference>
<evidence type="ECO:0000313" key="14">
    <source>
        <dbReference type="Proteomes" id="UP001331761"/>
    </source>
</evidence>
<name>A0AAN8IL91_TRICO</name>
<keyword evidence="9" id="KW-0408">Iron</keyword>
<keyword evidence="3" id="KW-0813">Transport</keyword>
<dbReference type="AlphaFoldDB" id="A0AAN8IL91"/>
<gene>
    <name evidence="13" type="ORF">GCK32_013867</name>
</gene>
<evidence type="ECO:0000256" key="2">
    <source>
        <dbReference type="ARBA" id="ARBA00004141"/>
    </source>
</evidence>
<dbReference type="PROSITE" id="PS50939">
    <property type="entry name" value="CYTOCHROME_B561"/>
    <property type="match status" value="1"/>
</dbReference>
<keyword evidence="14" id="KW-1185">Reference proteome</keyword>
<dbReference type="GO" id="GO:0016020">
    <property type="term" value="C:membrane"/>
    <property type="evidence" value="ECO:0007669"/>
    <property type="project" value="UniProtKB-SubCell"/>
</dbReference>
<evidence type="ECO:0000256" key="8">
    <source>
        <dbReference type="ARBA" id="ARBA00022989"/>
    </source>
</evidence>
<proteinExistence type="predicted"/>
<reference evidence="13 14" key="1">
    <citation type="submission" date="2019-10" db="EMBL/GenBank/DDBJ databases">
        <title>Assembly and Annotation for the nematode Trichostrongylus colubriformis.</title>
        <authorList>
            <person name="Martin J."/>
        </authorList>
    </citation>
    <scope>NUCLEOTIDE SEQUENCE [LARGE SCALE GENOMIC DNA]</scope>
    <source>
        <strain evidence="13">G859</strain>
        <tissue evidence="13">Whole worm</tissue>
    </source>
</reference>
<evidence type="ECO:0000256" key="10">
    <source>
        <dbReference type="ARBA" id="ARBA00023136"/>
    </source>
</evidence>
<organism evidence="13 14">
    <name type="scientific">Trichostrongylus colubriformis</name>
    <name type="common">Black scour worm</name>
    <dbReference type="NCBI Taxonomy" id="6319"/>
    <lineage>
        <taxon>Eukaryota</taxon>
        <taxon>Metazoa</taxon>
        <taxon>Ecdysozoa</taxon>
        <taxon>Nematoda</taxon>
        <taxon>Chromadorea</taxon>
        <taxon>Rhabditida</taxon>
        <taxon>Rhabditina</taxon>
        <taxon>Rhabditomorpha</taxon>
        <taxon>Strongyloidea</taxon>
        <taxon>Trichostrongylidae</taxon>
        <taxon>Trichostrongylus</taxon>
    </lineage>
</organism>
<keyword evidence="8 11" id="KW-1133">Transmembrane helix</keyword>
<evidence type="ECO:0000256" key="9">
    <source>
        <dbReference type="ARBA" id="ARBA00023004"/>
    </source>
</evidence>
<dbReference type="PANTHER" id="PTHR10106">
    <property type="entry name" value="CYTOCHROME B561-RELATED"/>
    <property type="match status" value="1"/>
</dbReference>
<evidence type="ECO:0000259" key="12">
    <source>
        <dbReference type="PROSITE" id="PS50939"/>
    </source>
</evidence>
<keyword evidence="5 11" id="KW-0812">Transmembrane</keyword>
<evidence type="ECO:0000313" key="13">
    <source>
        <dbReference type="EMBL" id="KAK5973472.1"/>
    </source>
</evidence>
<keyword evidence="10 11" id="KW-0472">Membrane</keyword>
<dbReference type="Gene3D" id="1.20.120.1770">
    <property type="match status" value="1"/>
</dbReference>
<comment type="subcellular location">
    <subcellularLocation>
        <location evidence="2">Membrane</location>
        <topology evidence="2">Multi-pass membrane protein</topology>
    </subcellularLocation>
</comment>
<feature type="transmembrane region" description="Helical" evidence="11">
    <location>
        <begin position="6"/>
        <end position="26"/>
    </location>
</feature>
<keyword evidence="7" id="KW-0249">Electron transport</keyword>
<evidence type="ECO:0000256" key="11">
    <source>
        <dbReference type="SAM" id="Phobius"/>
    </source>
</evidence>